<evidence type="ECO:0000313" key="1">
    <source>
        <dbReference type="EMBL" id="HIW00580.1"/>
    </source>
</evidence>
<sequence length="215" mass="22809">MTSQTLSPADELQARSTEAQGILHMLLPAIVYQYGRLTAGLALVSVLVLAAVLDPQACHSAVCRATGKAELTSADVHAARMQARVENGAFDFSSGSLAAARQCADLVNRLTSVSLGNIGIPGADEVLEALEEAVEEGVQETVEEACRYVAATGTNWVRSQIAFVRNTANAQASELVQANVNVTNPNTSAILATYRNRLKQGLPTYADLPSLRDLR</sequence>
<name>A0A9D1PVZ9_9BACT</name>
<comment type="caution">
    <text evidence="1">The sequence shown here is derived from an EMBL/GenBank/DDBJ whole genome shotgun (WGS) entry which is preliminary data.</text>
</comment>
<gene>
    <name evidence="1" type="ORF">H9894_05250</name>
</gene>
<proteinExistence type="predicted"/>
<evidence type="ECO:0000313" key="2">
    <source>
        <dbReference type="Proteomes" id="UP000886752"/>
    </source>
</evidence>
<protein>
    <submittedName>
        <fullName evidence="1">Uncharacterized protein</fullName>
    </submittedName>
</protein>
<accession>A0A9D1PVZ9</accession>
<reference evidence="1" key="2">
    <citation type="submission" date="2021-04" db="EMBL/GenBank/DDBJ databases">
        <authorList>
            <person name="Gilroy R."/>
        </authorList>
    </citation>
    <scope>NUCLEOTIDE SEQUENCE</scope>
    <source>
        <strain evidence="1">ChiHecec2B26-446</strain>
    </source>
</reference>
<dbReference type="EMBL" id="DXHV01000055">
    <property type="protein sequence ID" value="HIW00580.1"/>
    <property type="molecule type" value="Genomic_DNA"/>
</dbReference>
<dbReference type="Proteomes" id="UP000886752">
    <property type="component" value="Unassembled WGS sequence"/>
</dbReference>
<reference evidence="1" key="1">
    <citation type="journal article" date="2021" name="PeerJ">
        <title>Extensive microbial diversity within the chicken gut microbiome revealed by metagenomics and culture.</title>
        <authorList>
            <person name="Gilroy R."/>
            <person name="Ravi A."/>
            <person name="Getino M."/>
            <person name="Pursley I."/>
            <person name="Horton D.L."/>
            <person name="Alikhan N.F."/>
            <person name="Baker D."/>
            <person name="Gharbi K."/>
            <person name="Hall N."/>
            <person name="Watson M."/>
            <person name="Adriaenssens E.M."/>
            <person name="Foster-Nyarko E."/>
            <person name="Jarju S."/>
            <person name="Secka A."/>
            <person name="Antonio M."/>
            <person name="Oren A."/>
            <person name="Chaudhuri R.R."/>
            <person name="La Ragione R."/>
            <person name="Hildebrand F."/>
            <person name="Pallen M.J."/>
        </authorList>
    </citation>
    <scope>NUCLEOTIDE SEQUENCE</scope>
    <source>
        <strain evidence="1">ChiHecec2B26-446</strain>
    </source>
</reference>
<dbReference type="AlphaFoldDB" id="A0A9D1PVZ9"/>
<organism evidence="1 2">
    <name type="scientific">Candidatus Desulfovibrio intestinipullorum</name>
    <dbReference type="NCBI Taxonomy" id="2838536"/>
    <lineage>
        <taxon>Bacteria</taxon>
        <taxon>Pseudomonadati</taxon>
        <taxon>Thermodesulfobacteriota</taxon>
        <taxon>Desulfovibrionia</taxon>
        <taxon>Desulfovibrionales</taxon>
        <taxon>Desulfovibrionaceae</taxon>
        <taxon>Desulfovibrio</taxon>
    </lineage>
</organism>